<feature type="transmembrane region" description="Helical" evidence="6">
    <location>
        <begin position="103"/>
        <end position="125"/>
    </location>
</feature>
<feature type="transmembrane region" description="Helical" evidence="6">
    <location>
        <begin position="12"/>
        <end position="32"/>
    </location>
</feature>
<evidence type="ECO:0000256" key="4">
    <source>
        <dbReference type="ARBA" id="ARBA00022989"/>
    </source>
</evidence>
<feature type="transmembrane region" description="Helical" evidence="6">
    <location>
        <begin position="193"/>
        <end position="211"/>
    </location>
</feature>
<protein>
    <recommendedName>
        <fullName evidence="9">Gustatory receptor</fullName>
    </recommendedName>
</protein>
<feature type="transmembrane region" description="Helical" evidence="6">
    <location>
        <begin position="44"/>
        <end position="65"/>
    </location>
</feature>
<evidence type="ECO:0000256" key="2">
    <source>
        <dbReference type="ARBA" id="ARBA00022475"/>
    </source>
</evidence>
<keyword evidence="4 6" id="KW-1133">Transmembrane helix</keyword>
<dbReference type="EMBL" id="AP028916">
    <property type="protein sequence ID" value="BES97213.1"/>
    <property type="molecule type" value="Genomic_DNA"/>
</dbReference>
<accession>A0ABN7AYG6</accession>
<evidence type="ECO:0000313" key="8">
    <source>
        <dbReference type="Proteomes" id="UP001307889"/>
    </source>
</evidence>
<dbReference type="InterPro" id="IPR013604">
    <property type="entry name" value="7TM_chemorcpt"/>
</dbReference>
<feature type="transmembrane region" description="Helical" evidence="6">
    <location>
        <begin position="231"/>
        <end position="251"/>
    </location>
</feature>
<dbReference type="Proteomes" id="UP001307889">
    <property type="component" value="Chromosome 8"/>
</dbReference>
<evidence type="ECO:0000313" key="7">
    <source>
        <dbReference type="EMBL" id="BES97213.1"/>
    </source>
</evidence>
<comment type="subcellular location">
    <subcellularLocation>
        <location evidence="1">Cell membrane</location>
        <topology evidence="1">Multi-pass membrane protein</topology>
    </subcellularLocation>
</comment>
<evidence type="ECO:0000256" key="1">
    <source>
        <dbReference type="ARBA" id="ARBA00004651"/>
    </source>
</evidence>
<keyword evidence="3 6" id="KW-0812">Transmembrane</keyword>
<evidence type="ECO:0000256" key="3">
    <source>
        <dbReference type="ARBA" id="ARBA00022692"/>
    </source>
</evidence>
<evidence type="ECO:0000256" key="5">
    <source>
        <dbReference type="ARBA" id="ARBA00023136"/>
    </source>
</evidence>
<reference evidence="7 8" key="1">
    <citation type="submission" date="2023-09" db="EMBL/GenBank/DDBJ databases">
        <title>Nesidiocoris tenuis whole genome shotgun sequence.</title>
        <authorList>
            <person name="Shibata T."/>
            <person name="Shimoda M."/>
            <person name="Kobayashi T."/>
            <person name="Uehara T."/>
        </authorList>
    </citation>
    <scope>NUCLEOTIDE SEQUENCE [LARGE SCALE GENOMIC DNA]</scope>
    <source>
        <strain evidence="7 8">Japan</strain>
    </source>
</reference>
<name>A0ABN7AYG6_9HEMI</name>
<evidence type="ECO:0000256" key="6">
    <source>
        <dbReference type="SAM" id="Phobius"/>
    </source>
</evidence>
<sequence length="258" mass="29469">MKNGILELDKFFFGVAIVVFVDYLSTIPLLISNSQELFSFGGRGVMLFNVAQNCIACIFVVYNLIFPWVNRVKLNAVIEALIDVERNLKKIRMNVKSYRQRRLHIKLVLVFNWMVAFYSIGYAGNTPTTAIYMFTNYYFNAQIVSLSAFTIGLLRITEHFFTLLNATLHLPESPRVELLFAIHAKTVVISKKINDLFSVFIIYDVIITFLYTTTRCYEIIRLGNKDKAVTAVIAANISIYVVNLLLLTNVFSATEEEV</sequence>
<keyword evidence="2" id="KW-1003">Cell membrane</keyword>
<dbReference type="Pfam" id="PF08395">
    <property type="entry name" value="7tm_7"/>
    <property type="match status" value="1"/>
</dbReference>
<organism evidence="7 8">
    <name type="scientific">Nesidiocoris tenuis</name>
    <dbReference type="NCBI Taxonomy" id="355587"/>
    <lineage>
        <taxon>Eukaryota</taxon>
        <taxon>Metazoa</taxon>
        <taxon>Ecdysozoa</taxon>
        <taxon>Arthropoda</taxon>
        <taxon>Hexapoda</taxon>
        <taxon>Insecta</taxon>
        <taxon>Pterygota</taxon>
        <taxon>Neoptera</taxon>
        <taxon>Paraneoptera</taxon>
        <taxon>Hemiptera</taxon>
        <taxon>Heteroptera</taxon>
        <taxon>Panheteroptera</taxon>
        <taxon>Cimicomorpha</taxon>
        <taxon>Miridae</taxon>
        <taxon>Dicyphina</taxon>
        <taxon>Nesidiocoris</taxon>
    </lineage>
</organism>
<evidence type="ECO:0008006" key="9">
    <source>
        <dbReference type="Google" id="ProtNLM"/>
    </source>
</evidence>
<gene>
    <name evidence="7" type="ORF">NTJ_10027</name>
</gene>
<feature type="transmembrane region" description="Helical" evidence="6">
    <location>
        <begin position="137"/>
        <end position="156"/>
    </location>
</feature>
<keyword evidence="5 6" id="KW-0472">Membrane</keyword>
<keyword evidence="8" id="KW-1185">Reference proteome</keyword>
<proteinExistence type="predicted"/>